<reference evidence="1" key="1">
    <citation type="journal article" date="2023" name="Science">
        <title>Genome structures resolve the early diversification of teleost fishes.</title>
        <authorList>
            <person name="Parey E."/>
            <person name="Louis A."/>
            <person name="Montfort J."/>
            <person name="Bouchez O."/>
            <person name="Roques C."/>
            <person name="Iampietro C."/>
            <person name="Lluch J."/>
            <person name="Castinel A."/>
            <person name="Donnadieu C."/>
            <person name="Desvignes T."/>
            <person name="Floi Bucao C."/>
            <person name="Jouanno E."/>
            <person name="Wen M."/>
            <person name="Mejri S."/>
            <person name="Dirks R."/>
            <person name="Jansen H."/>
            <person name="Henkel C."/>
            <person name="Chen W.J."/>
            <person name="Zahm M."/>
            <person name="Cabau C."/>
            <person name="Klopp C."/>
            <person name="Thompson A.W."/>
            <person name="Robinson-Rechavi M."/>
            <person name="Braasch I."/>
            <person name="Lecointre G."/>
            <person name="Bobe J."/>
            <person name="Postlethwait J.H."/>
            <person name="Berthelot C."/>
            <person name="Roest Crollius H."/>
            <person name="Guiguen Y."/>
        </authorList>
    </citation>
    <scope>NUCLEOTIDE SEQUENCE</scope>
    <source>
        <strain evidence="1">NC1722</strain>
    </source>
</reference>
<gene>
    <name evidence="1" type="ORF">AAFF_G00190530</name>
</gene>
<name>A0AAD7RJN7_9TELE</name>
<sequence>MDNEQVCSDGCVYKSCEGPSLPDLDTGFFWDHNLPVSDPGLVMHHDWQAVPHSEILVEYTEVSSATLASGCHSGSLLSPSFAIRVQSPSTQNHTPNPGLTVPMAARASTPREGDALKKPALASSLDRSCIDLTAPWEVSLIRRNSDNSRYNLGSSLLEEPIWSPKRRSAFPSFAEHSSQIWSVTSPHTNLSDEPHKHWKEAVVLGCSPTPSITVSEDHWHRSVLLPYIEDKDLSLGD</sequence>
<evidence type="ECO:0000313" key="1">
    <source>
        <dbReference type="EMBL" id="KAJ8385337.1"/>
    </source>
</evidence>
<accession>A0AAD7RJN7</accession>
<dbReference type="AlphaFoldDB" id="A0AAD7RJN7"/>
<comment type="caution">
    <text evidence="1">The sequence shown here is derived from an EMBL/GenBank/DDBJ whole genome shotgun (WGS) entry which is preliminary data.</text>
</comment>
<keyword evidence="2" id="KW-1185">Reference proteome</keyword>
<protein>
    <submittedName>
        <fullName evidence="1">Uncharacterized protein</fullName>
    </submittedName>
</protein>
<organism evidence="1 2">
    <name type="scientific">Aldrovandia affinis</name>
    <dbReference type="NCBI Taxonomy" id="143900"/>
    <lineage>
        <taxon>Eukaryota</taxon>
        <taxon>Metazoa</taxon>
        <taxon>Chordata</taxon>
        <taxon>Craniata</taxon>
        <taxon>Vertebrata</taxon>
        <taxon>Euteleostomi</taxon>
        <taxon>Actinopterygii</taxon>
        <taxon>Neopterygii</taxon>
        <taxon>Teleostei</taxon>
        <taxon>Notacanthiformes</taxon>
        <taxon>Halosauridae</taxon>
        <taxon>Aldrovandia</taxon>
    </lineage>
</organism>
<proteinExistence type="predicted"/>
<dbReference type="EMBL" id="JAINUG010000253">
    <property type="protein sequence ID" value="KAJ8385337.1"/>
    <property type="molecule type" value="Genomic_DNA"/>
</dbReference>
<dbReference type="Proteomes" id="UP001221898">
    <property type="component" value="Unassembled WGS sequence"/>
</dbReference>
<evidence type="ECO:0000313" key="2">
    <source>
        <dbReference type="Proteomes" id="UP001221898"/>
    </source>
</evidence>